<reference evidence="2" key="1">
    <citation type="submission" date="2020-05" db="EMBL/GenBank/DDBJ databases">
        <title>Mycena genomes resolve the evolution of fungal bioluminescence.</title>
        <authorList>
            <person name="Tsai I.J."/>
        </authorList>
    </citation>
    <scope>NUCLEOTIDE SEQUENCE</scope>
    <source>
        <strain evidence="2">CCC161011</strain>
    </source>
</reference>
<evidence type="ECO:0000313" key="3">
    <source>
        <dbReference type="Proteomes" id="UP000620124"/>
    </source>
</evidence>
<name>A0A8H6WR46_9AGAR</name>
<sequence length="355" mass="37698">MPIQTNLALVVDAKPFSRTIKDRGVPTPGSEEVLVRVEAAGLNPVDARIGSMDIPMWADMPTVPGAEASGVIVAIGNEVKGFKVGDRVAFGTAGQKLDISSYQQYSLAHSTIVTKLPPNISIEEGASIPVGLFTSYHALYAQPPHGGGLVSPMSPGGRGKYAGQPIVILGGAGATGHYALQLARLSGFSPIITTASLKHESFLKSLGATHVINRSLPDTEVVKAVAALAPTLSVVFDTISTNETVTLGFEILKESKKYSKGDKTLLQIIPISIAEAESEGIHIYMGWATSVWQQYNALSRELYSQLEGLLADGTIKPMKIEVVHGGLNALEEAFKTFDKVSGVKRVVLPQETRVI</sequence>
<organism evidence="2 3">
    <name type="scientific">Mycena venus</name>
    <dbReference type="NCBI Taxonomy" id="2733690"/>
    <lineage>
        <taxon>Eukaryota</taxon>
        <taxon>Fungi</taxon>
        <taxon>Dikarya</taxon>
        <taxon>Basidiomycota</taxon>
        <taxon>Agaricomycotina</taxon>
        <taxon>Agaricomycetes</taxon>
        <taxon>Agaricomycetidae</taxon>
        <taxon>Agaricales</taxon>
        <taxon>Marasmiineae</taxon>
        <taxon>Mycenaceae</taxon>
        <taxon>Mycena</taxon>
    </lineage>
</organism>
<dbReference type="InterPro" id="IPR013149">
    <property type="entry name" value="ADH-like_C"/>
</dbReference>
<gene>
    <name evidence="2" type="ORF">MVEN_02612600</name>
</gene>
<feature type="domain" description="Enoyl reductase (ER)" evidence="1">
    <location>
        <begin position="17"/>
        <end position="348"/>
    </location>
</feature>
<dbReference type="GO" id="GO:0016651">
    <property type="term" value="F:oxidoreductase activity, acting on NAD(P)H"/>
    <property type="evidence" value="ECO:0007669"/>
    <property type="project" value="InterPro"/>
</dbReference>
<proteinExistence type="predicted"/>
<dbReference type="CDD" id="cd08249">
    <property type="entry name" value="enoyl_reductase_like"/>
    <property type="match status" value="1"/>
</dbReference>
<evidence type="ECO:0000259" key="1">
    <source>
        <dbReference type="SMART" id="SM00829"/>
    </source>
</evidence>
<dbReference type="SUPFAM" id="SSF51735">
    <property type="entry name" value="NAD(P)-binding Rossmann-fold domains"/>
    <property type="match status" value="1"/>
</dbReference>
<dbReference type="Pfam" id="PF00107">
    <property type="entry name" value="ADH_zinc_N"/>
    <property type="match status" value="1"/>
</dbReference>
<dbReference type="InterPro" id="IPR036291">
    <property type="entry name" value="NAD(P)-bd_dom_sf"/>
</dbReference>
<dbReference type="InterPro" id="IPR020843">
    <property type="entry name" value="ER"/>
</dbReference>
<dbReference type="PANTHER" id="PTHR45348">
    <property type="entry name" value="HYPOTHETICAL OXIDOREDUCTASE (EUROFUNG)"/>
    <property type="match status" value="1"/>
</dbReference>
<dbReference type="SUPFAM" id="SSF50129">
    <property type="entry name" value="GroES-like"/>
    <property type="match status" value="1"/>
</dbReference>
<accession>A0A8H6WR46</accession>
<dbReference type="EMBL" id="JACAZI010000044">
    <property type="protein sequence ID" value="KAF7326491.1"/>
    <property type="molecule type" value="Genomic_DNA"/>
</dbReference>
<dbReference type="Gene3D" id="3.90.180.10">
    <property type="entry name" value="Medium-chain alcohol dehydrogenases, catalytic domain"/>
    <property type="match status" value="1"/>
</dbReference>
<dbReference type="AlphaFoldDB" id="A0A8H6WR46"/>
<dbReference type="Gene3D" id="3.40.50.720">
    <property type="entry name" value="NAD(P)-binding Rossmann-like Domain"/>
    <property type="match status" value="1"/>
</dbReference>
<dbReference type="InterPro" id="IPR013154">
    <property type="entry name" value="ADH-like_N"/>
</dbReference>
<dbReference type="PANTHER" id="PTHR45348:SF2">
    <property type="entry name" value="ZINC-TYPE ALCOHOL DEHYDROGENASE-LIKE PROTEIN C2E1P3.01"/>
    <property type="match status" value="1"/>
</dbReference>
<dbReference type="Proteomes" id="UP000620124">
    <property type="component" value="Unassembled WGS sequence"/>
</dbReference>
<keyword evidence="3" id="KW-1185">Reference proteome</keyword>
<evidence type="ECO:0000313" key="2">
    <source>
        <dbReference type="EMBL" id="KAF7326491.1"/>
    </source>
</evidence>
<dbReference type="SMART" id="SM00829">
    <property type="entry name" value="PKS_ER"/>
    <property type="match status" value="1"/>
</dbReference>
<dbReference type="Pfam" id="PF08240">
    <property type="entry name" value="ADH_N"/>
    <property type="match status" value="1"/>
</dbReference>
<comment type="caution">
    <text evidence="2">The sequence shown here is derived from an EMBL/GenBank/DDBJ whole genome shotgun (WGS) entry which is preliminary data.</text>
</comment>
<dbReference type="InterPro" id="IPR047122">
    <property type="entry name" value="Trans-enoyl_RdTase-like"/>
</dbReference>
<protein>
    <submittedName>
        <fullName evidence="2">Dehydrogenase azaJ</fullName>
    </submittedName>
</protein>
<dbReference type="OrthoDB" id="3233595at2759"/>
<dbReference type="InterPro" id="IPR011032">
    <property type="entry name" value="GroES-like_sf"/>
</dbReference>